<evidence type="ECO:0000313" key="2">
    <source>
        <dbReference type="Proteomes" id="UP000037178"/>
    </source>
</evidence>
<dbReference type="STRING" id="1675527.AIOL_003718"/>
<reference evidence="1 2" key="1">
    <citation type="submission" date="2015-06" db="EMBL/GenBank/DDBJ databases">
        <title>Draft genome sequence of an Alphaproteobacteria species associated to the Mediterranean sponge Oscarella lobularis.</title>
        <authorList>
            <person name="Jourda C."/>
            <person name="Santini S."/>
            <person name="Claverie J.-M."/>
        </authorList>
    </citation>
    <scope>NUCLEOTIDE SEQUENCE [LARGE SCALE GENOMIC DNA]</scope>
    <source>
        <strain evidence="1">IGS</strain>
    </source>
</reference>
<gene>
    <name evidence="1" type="ORF">AIOL_003718</name>
</gene>
<dbReference type="EMBL" id="LFTY01000002">
    <property type="protein sequence ID" value="KMW58739.1"/>
    <property type="molecule type" value="Genomic_DNA"/>
</dbReference>
<accession>A0A0J9EAP9</accession>
<dbReference type="Proteomes" id="UP000037178">
    <property type="component" value="Unassembled WGS sequence"/>
</dbReference>
<dbReference type="PATRIC" id="fig|1675527.3.peg.3894"/>
<dbReference type="AlphaFoldDB" id="A0A0J9EAP9"/>
<dbReference type="RefSeq" id="WP_160314527.1">
    <property type="nucleotide sequence ID" value="NZ_LFTY01000002.1"/>
</dbReference>
<keyword evidence="2" id="KW-1185">Reference proteome</keyword>
<evidence type="ECO:0000313" key="1">
    <source>
        <dbReference type="EMBL" id="KMW58739.1"/>
    </source>
</evidence>
<dbReference type="OrthoDB" id="1337050at28211"/>
<protein>
    <submittedName>
        <fullName evidence="1">Uncharacterized protein</fullName>
    </submittedName>
</protein>
<name>A0A0J9EAP9_9RHOB</name>
<proteinExistence type="predicted"/>
<sequence>MLTAAATLTCACVAAWFVFKPLAFRLLPQEFAGPDGWYYDTRARKGIFDWPGKA</sequence>
<comment type="caution">
    <text evidence="1">The sequence shown here is derived from an EMBL/GenBank/DDBJ whole genome shotgun (WGS) entry which is preliminary data.</text>
</comment>
<organism evidence="1 2">
    <name type="scientific">Candidatus Rhodobacter oscarellae</name>
    <dbReference type="NCBI Taxonomy" id="1675527"/>
    <lineage>
        <taxon>Bacteria</taxon>
        <taxon>Pseudomonadati</taxon>
        <taxon>Pseudomonadota</taxon>
        <taxon>Alphaproteobacteria</taxon>
        <taxon>Rhodobacterales</taxon>
        <taxon>Rhodobacter group</taxon>
        <taxon>Rhodobacter</taxon>
    </lineage>
</organism>